<gene>
    <name evidence="1" type="ORF">TM448A05900_0004</name>
</gene>
<organism evidence="1">
    <name type="scientific">viral metagenome</name>
    <dbReference type="NCBI Taxonomy" id="1070528"/>
    <lineage>
        <taxon>unclassified sequences</taxon>
        <taxon>metagenomes</taxon>
        <taxon>organismal metagenomes</taxon>
    </lineage>
</organism>
<reference evidence="1" key="1">
    <citation type="submission" date="2020-03" db="EMBL/GenBank/DDBJ databases">
        <title>The deep terrestrial virosphere.</title>
        <authorList>
            <person name="Holmfeldt K."/>
            <person name="Nilsson E."/>
            <person name="Simone D."/>
            <person name="Lopez-Fernandez M."/>
            <person name="Wu X."/>
            <person name="de Brujin I."/>
            <person name="Lundin D."/>
            <person name="Andersson A."/>
            <person name="Bertilsson S."/>
            <person name="Dopson M."/>
        </authorList>
    </citation>
    <scope>NUCLEOTIDE SEQUENCE</scope>
    <source>
        <strain evidence="1">TM448A05900</strain>
    </source>
</reference>
<dbReference type="EMBL" id="MT144541">
    <property type="protein sequence ID" value="QJA54820.1"/>
    <property type="molecule type" value="Genomic_DNA"/>
</dbReference>
<dbReference type="AlphaFoldDB" id="A0A6H2A5V6"/>
<protein>
    <submittedName>
        <fullName evidence="1">Uncharacterized protein</fullName>
    </submittedName>
</protein>
<name>A0A6H2A5V6_9ZZZZ</name>
<proteinExistence type="predicted"/>
<accession>A0A6H2A5V6</accession>
<evidence type="ECO:0000313" key="1">
    <source>
        <dbReference type="EMBL" id="QJA54820.1"/>
    </source>
</evidence>
<sequence>MKINNLITNNLMKIYLGEDKINEICSRGNYWKEVSRRDEKGDIYWNEAREVVNSVGVYNVLAILNNYAEVERERLRNEK</sequence>